<sequence length="68" mass="7442">MQNSTAAPLAHTVNDACRRLGISRTTIYQLIADGQIRTFKVGTRTLVPEADLRRFIADKLGENLEAAA</sequence>
<evidence type="ECO:0000313" key="3">
    <source>
        <dbReference type="Proteomes" id="UP000515977"/>
    </source>
</evidence>
<dbReference type="NCBIfam" id="TIGR01764">
    <property type="entry name" value="excise"/>
    <property type="match status" value="1"/>
</dbReference>
<dbReference type="InterPro" id="IPR010093">
    <property type="entry name" value="SinI_DNA-bd"/>
</dbReference>
<dbReference type="Proteomes" id="UP000515977">
    <property type="component" value="Chromosome"/>
</dbReference>
<name>A0A7G9QV28_9GAMM</name>
<gene>
    <name evidence="2" type="ORF">H9L17_03355</name>
</gene>
<dbReference type="InterPro" id="IPR041657">
    <property type="entry name" value="HTH_17"/>
</dbReference>
<protein>
    <submittedName>
        <fullName evidence="2">Helix-turn-helix domain-containing protein</fullName>
    </submittedName>
</protein>
<dbReference type="KEGG" id="tbv:H9L17_03355"/>
<evidence type="ECO:0000259" key="1">
    <source>
        <dbReference type="Pfam" id="PF12728"/>
    </source>
</evidence>
<proteinExistence type="predicted"/>
<reference evidence="2 3" key="1">
    <citation type="submission" date="2020-08" db="EMBL/GenBank/DDBJ databases">
        <title>Genome sequence of Thermomonas brevis KACC 16975T.</title>
        <authorList>
            <person name="Hyun D.-W."/>
            <person name="Bae J.-W."/>
        </authorList>
    </citation>
    <scope>NUCLEOTIDE SEQUENCE [LARGE SCALE GENOMIC DNA]</scope>
    <source>
        <strain evidence="2 3">KACC 16975</strain>
    </source>
</reference>
<dbReference type="InterPro" id="IPR009061">
    <property type="entry name" value="DNA-bd_dom_put_sf"/>
</dbReference>
<dbReference type="Pfam" id="PF12728">
    <property type="entry name" value="HTH_17"/>
    <property type="match status" value="1"/>
</dbReference>
<dbReference type="GO" id="GO:0003677">
    <property type="term" value="F:DNA binding"/>
    <property type="evidence" value="ECO:0007669"/>
    <property type="project" value="InterPro"/>
</dbReference>
<accession>A0A7G9QV28</accession>
<dbReference type="EMBL" id="CP060711">
    <property type="protein sequence ID" value="QNN47203.1"/>
    <property type="molecule type" value="Genomic_DNA"/>
</dbReference>
<dbReference type="AlphaFoldDB" id="A0A7G9QV28"/>
<dbReference type="SUPFAM" id="SSF46955">
    <property type="entry name" value="Putative DNA-binding domain"/>
    <property type="match status" value="1"/>
</dbReference>
<organism evidence="2 3">
    <name type="scientific">Thermomonas brevis</name>
    <dbReference type="NCBI Taxonomy" id="215691"/>
    <lineage>
        <taxon>Bacteria</taxon>
        <taxon>Pseudomonadati</taxon>
        <taxon>Pseudomonadota</taxon>
        <taxon>Gammaproteobacteria</taxon>
        <taxon>Lysobacterales</taxon>
        <taxon>Lysobacteraceae</taxon>
        <taxon>Thermomonas</taxon>
    </lineage>
</organism>
<dbReference type="RefSeq" id="WP_187570950.1">
    <property type="nucleotide sequence ID" value="NZ_CP060711.1"/>
</dbReference>
<feature type="domain" description="Helix-turn-helix" evidence="1">
    <location>
        <begin position="12"/>
        <end position="58"/>
    </location>
</feature>
<keyword evidence="3" id="KW-1185">Reference proteome</keyword>
<evidence type="ECO:0000313" key="2">
    <source>
        <dbReference type="EMBL" id="QNN47203.1"/>
    </source>
</evidence>